<dbReference type="OrthoDB" id="18996at2759"/>
<dbReference type="GO" id="GO:0005737">
    <property type="term" value="C:cytoplasm"/>
    <property type="evidence" value="ECO:0007669"/>
    <property type="project" value="TreeGrafter"/>
</dbReference>
<proteinExistence type="predicted"/>
<dbReference type="Pfam" id="PF00293">
    <property type="entry name" value="NUDIX"/>
    <property type="match status" value="1"/>
</dbReference>
<dbReference type="PANTHER" id="PTHR23114">
    <property type="entry name" value="M7GPPPN-MRNA HYDROLASE"/>
    <property type="match status" value="1"/>
</dbReference>
<dbReference type="GO" id="GO:0016787">
    <property type="term" value="F:hydrolase activity"/>
    <property type="evidence" value="ECO:0007669"/>
    <property type="project" value="UniProtKB-KW"/>
</dbReference>
<evidence type="ECO:0000256" key="1">
    <source>
        <dbReference type="ARBA" id="ARBA00022801"/>
    </source>
</evidence>
<evidence type="ECO:0000313" key="4">
    <source>
        <dbReference type="Proteomes" id="UP000008312"/>
    </source>
</evidence>
<dbReference type="InterPro" id="IPR020084">
    <property type="entry name" value="NUDIX_hydrolase_CS"/>
</dbReference>
<accession>D8M2R5</accession>
<evidence type="ECO:0000313" key="3">
    <source>
        <dbReference type="EMBL" id="CBK22638.2"/>
    </source>
</evidence>
<dbReference type="PROSITE" id="PS00893">
    <property type="entry name" value="NUDIX_BOX"/>
    <property type="match status" value="1"/>
</dbReference>
<dbReference type="PROSITE" id="PS51462">
    <property type="entry name" value="NUDIX"/>
    <property type="match status" value="1"/>
</dbReference>
<dbReference type="AlphaFoldDB" id="D8M2R5"/>
<dbReference type="Proteomes" id="UP000008312">
    <property type="component" value="Unassembled WGS sequence"/>
</dbReference>
<keyword evidence="4" id="KW-1185">Reference proteome</keyword>
<dbReference type="PANTHER" id="PTHR23114:SF17">
    <property type="entry name" value="M7GPPPN-MRNA HYDROLASE"/>
    <property type="match status" value="1"/>
</dbReference>
<dbReference type="Gene3D" id="3.90.79.10">
    <property type="entry name" value="Nucleoside Triphosphate Pyrophosphohydrolase"/>
    <property type="match status" value="1"/>
</dbReference>
<keyword evidence="1" id="KW-0378">Hydrolase</keyword>
<reference evidence="3" key="1">
    <citation type="submission" date="2010-02" db="EMBL/GenBank/DDBJ databases">
        <title>Sequencing and annotation of the Blastocystis hominis genome.</title>
        <authorList>
            <person name="Wincker P."/>
        </authorList>
    </citation>
    <scope>NUCLEOTIDE SEQUENCE</scope>
    <source>
        <strain evidence="3">Singapore isolate B</strain>
    </source>
</reference>
<dbReference type="RefSeq" id="XP_012896686.1">
    <property type="nucleotide sequence ID" value="XM_013041232.1"/>
</dbReference>
<name>D8M2R5_BLAHO</name>
<dbReference type="GO" id="GO:0000290">
    <property type="term" value="P:deadenylation-dependent decapping of nuclear-transcribed mRNA"/>
    <property type="evidence" value="ECO:0007669"/>
    <property type="project" value="TreeGrafter"/>
</dbReference>
<protein>
    <recommendedName>
        <fullName evidence="2">Nudix hydrolase domain-containing protein</fullName>
    </recommendedName>
</protein>
<dbReference type="InParanoid" id="D8M2R5"/>
<dbReference type="SUPFAM" id="SSF55811">
    <property type="entry name" value="Nudix"/>
    <property type="match status" value="1"/>
</dbReference>
<feature type="domain" description="Nudix hydrolase" evidence="2">
    <location>
        <begin position="30"/>
        <end position="134"/>
    </location>
</feature>
<dbReference type="InterPro" id="IPR000086">
    <property type="entry name" value="NUDIX_hydrolase_dom"/>
</dbReference>
<dbReference type="InterPro" id="IPR015797">
    <property type="entry name" value="NUDIX_hydrolase-like_dom_sf"/>
</dbReference>
<dbReference type="GeneID" id="24922611"/>
<evidence type="ECO:0000259" key="2">
    <source>
        <dbReference type="PROSITE" id="PS51462"/>
    </source>
</evidence>
<gene>
    <name evidence="3" type="ORF">GSBLH_T00006487001</name>
</gene>
<organism evidence="3">
    <name type="scientific">Blastocystis hominis</name>
    <dbReference type="NCBI Taxonomy" id="12968"/>
    <lineage>
        <taxon>Eukaryota</taxon>
        <taxon>Sar</taxon>
        <taxon>Stramenopiles</taxon>
        <taxon>Bigyra</taxon>
        <taxon>Opalozoa</taxon>
        <taxon>Opalinata</taxon>
        <taxon>Blastocystidae</taxon>
        <taxon>Blastocystis</taxon>
    </lineage>
</organism>
<dbReference type="EMBL" id="FN668650">
    <property type="protein sequence ID" value="CBK22638.2"/>
    <property type="molecule type" value="Genomic_DNA"/>
</dbReference>
<sequence length="134" mass="15267">MVKHLLLHHPELRIITDAESAYNTYEKAMKKILRCGAILVDKSSYEILLVQSAQSGHFSFPRGKVNKNETALDCMYRELEEEVGLDLRNYTMDPLGVLKTSSGNTNSCFFVFLGEFKQLKLTICIPTEISSYIR</sequence>